<dbReference type="PANTHER" id="PTHR45850:SF1">
    <property type="entry name" value="SORTING NEXIN 6, ISOFORM B"/>
    <property type="match status" value="1"/>
</dbReference>
<evidence type="ECO:0000313" key="2">
    <source>
        <dbReference type="EMBL" id="KII68701.1"/>
    </source>
</evidence>
<dbReference type="AlphaFoldDB" id="A0A0C2MNB2"/>
<sequence length="200" mass="23338">MSDSWSWLGKPEPDVDSFFDIINKQTATDFELYGRLLADAEKMIVCEKRISNFKVIWSQAYEVLSRLNAEHEFFFHVGKFFEHIRNIELAIPQKEDLHLVQLIKYHHNMTKATKDTLGRRKDVLKKKKLSAVAYETAQRTGQNVGIASENFKGDEKKFEDISDLCKAEINSYQRERVALFKANLTDYCKFQIEYSQVNGK</sequence>
<dbReference type="InterPro" id="IPR027267">
    <property type="entry name" value="AH/BAR_dom_sf"/>
</dbReference>
<dbReference type="InterPro" id="IPR015404">
    <property type="entry name" value="Vps5_C"/>
</dbReference>
<evidence type="ECO:0000313" key="3">
    <source>
        <dbReference type="Proteomes" id="UP000031668"/>
    </source>
</evidence>
<name>A0A0C2MNB2_THEKT</name>
<proteinExistence type="predicted"/>
<gene>
    <name evidence="2" type="ORF">RF11_01060</name>
</gene>
<evidence type="ECO:0000259" key="1">
    <source>
        <dbReference type="Pfam" id="PF09325"/>
    </source>
</evidence>
<dbReference type="Gene3D" id="1.20.1270.60">
    <property type="entry name" value="Arfaptin homology (AH) domain/BAR domain"/>
    <property type="match status" value="1"/>
</dbReference>
<dbReference type="OrthoDB" id="9976382at2759"/>
<accession>A0A0C2MNB2</accession>
<protein>
    <submittedName>
        <fullName evidence="2">Sorting nexin-5</fullName>
    </submittedName>
</protein>
<dbReference type="EMBL" id="JWZT01002718">
    <property type="protein sequence ID" value="KII68701.1"/>
    <property type="molecule type" value="Genomic_DNA"/>
</dbReference>
<keyword evidence="3" id="KW-1185">Reference proteome</keyword>
<dbReference type="PANTHER" id="PTHR45850">
    <property type="entry name" value="SORTING NEXIN FAMILY MEMBER"/>
    <property type="match status" value="1"/>
</dbReference>
<feature type="domain" description="Sorting nexin/Vps5-like C-terminal" evidence="1">
    <location>
        <begin position="111"/>
        <end position="194"/>
    </location>
</feature>
<organism evidence="2 3">
    <name type="scientific">Thelohanellus kitauei</name>
    <name type="common">Myxosporean</name>
    <dbReference type="NCBI Taxonomy" id="669202"/>
    <lineage>
        <taxon>Eukaryota</taxon>
        <taxon>Metazoa</taxon>
        <taxon>Cnidaria</taxon>
        <taxon>Myxozoa</taxon>
        <taxon>Myxosporea</taxon>
        <taxon>Bivalvulida</taxon>
        <taxon>Platysporina</taxon>
        <taxon>Myxobolidae</taxon>
        <taxon>Thelohanellus</taxon>
    </lineage>
</organism>
<dbReference type="Pfam" id="PF09325">
    <property type="entry name" value="Vps5"/>
    <property type="match status" value="1"/>
</dbReference>
<comment type="caution">
    <text evidence="2">The sequence shown here is derived from an EMBL/GenBank/DDBJ whole genome shotgun (WGS) entry which is preliminary data.</text>
</comment>
<dbReference type="Proteomes" id="UP000031668">
    <property type="component" value="Unassembled WGS sequence"/>
</dbReference>
<reference evidence="2 3" key="1">
    <citation type="journal article" date="2014" name="Genome Biol. Evol.">
        <title>The genome of the myxosporean Thelohanellus kitauei shows adaptations to nutrient acquisition within its fish host.</title>
        <authorList>
            <person name="Yang Y."/>
            <person name="Xiong J."/>
            <person name="Zhou Z."/>
            <person name="Huo F."/>
            <person name="Miao W."/>
            <person name="Ran C."/>
            <person name="Liu Y."/>
            <person name="Zhang J."/>
            <person name="Feng J."/>
            <person name="Wang M."/>
            <person name="Wang M."/>
            <person name="Wang L."/>
            <person name="Yao B."/>
        </authorList>
    </citation>
    <scope>NUCLEOTIDE SEQUENCE [LARGE SCALE GENOMIC DNA]</scope>
    <source>
        <strain evidence="2">Wuqing</strain>
    </source>
</reference>